<evidence type="ECO:0000256" key="1">
    <source>
        <dbReference type="ARBA" id="ARBA00012513"/>
    </source>
</evidence>
<dbReference type="SMART" id="SM01260">
    <property type="entry name" value="LANC_like"/>
    <property type="match status" value="1"/>
</dbReference>
<dbReference type="SUPFAM" id="SSF56112">
    <property type="entry name" value="Protein kinase-like (PK-like)"/>
    <property type="match status" value="1"/>
</dbReference>
<proteinExistence type="predicted"/>
<dbReference type="Gene3D" id="1.10.510.10">
    <property type="entry name" value="Transferase(Phosphotransferase) domain 1"/>
    <property type="match status" value="1"/>
</dbReference>
<feature type="region of interest" description="Disordered" evidence="7">
    <location>
        <begin position="255"/>
        <end position="286"/>
    </location>
</feature>
<feature type="region of interest" description="Disordered" evidence="7">
    <location>
        <begin position="918"/>
        <end position="939"/>
    </location>
</feature>
<evidence type="ECO:0000256" key="5">
    <source>
        <dbReference type="ARBA" id="ARBA00022777"/>
    </source>
</evidence>
<keyword evidence="2" id="KW-0723">Serine/threonine-protein kinase</keyword>
<evidence type="ECO:0000256" key="7">
    <source>
        <dbReference type="SAM" id="MobiDB-lite"/>
    </source>
</evidence>
<gene>
    <name evidence="9" type="ORF">JW592_09290</name>
</gene>
<evidence type="ECO:0000256" key="6">
    <source>
        <dbReference type="ARBA" id="ARBA00022840"/>
    </source>
</evidence>
<feature type="domain" description="Protein kinase" evidence="8">
    <location>
        <begin position="232"/>
        <end position="528"/>
    </location>
</feature>
<dbReference type="Proteomes" id="UP001518976">
    <property type="component" value="Unassembled WGS sequence"/>
</dbReference>
<dbReference type="PROSITE" id="PS50011">
    <property type="entry name" value="PROTEIN_KINASE_DOM"/>
    <property type="match status" value="1"/>
</dbReference>
<dbReference type="RefSeq" id="WP_209264465.1">
    <property type="nucleotide sequence ID" value="NZ_JAFFZN010000006.1"/>
</dbReference>
<feature type="compositionally biased region" description="Basic and acidic residues" evidence="7">
    <location>
        <begin position="268"/>
        <end position="284"/>
    </location>
</feature>
<dbReference type="Pfam" id="PF00069">
    <property type="entry name" value="Pkinase"/>
    <property type="match status" value="1"/>
</dbReference>
<dbReference type="GO" id="GO:0016301">
    <property type="term" value="F:kinase activity"/>
    <property type="evidence" value="ECO:0007669"/>
    <property type="project" value="UniProtKB-KW"/>
</dbReference>
<accession>A0ABS3WR97</accession>
<dbReference type="InterPro" id="IPR000719">
    <property type="entry name" value="Prot_kinase_dom"/>
</dbReference>
<keyword evidence="4" id="KW-0547">Nucleotide-binding</keyword>
<dbReference type="SMART" id="SM00220">
    <property type="entry name" value="S_TKc"/>
    <property type="match status" value="1"/>
</dbReference>
<dbReference type="Pfam" id="PF05147">
    <property type="entry name" value="LANC_like"/>
    <property type="match status" value="1"/>
</dbReference>
<keyword evidence="3" id="KW-0808">Transferase</keyword>
<dbReference type="Gene3D" id="1.50.10.20">
    <property type="match status" value="1"/>
</dbReference>
<evidence type="ECO:0000256" key="2">
    <source>
        <dbReference type="ARBA" id="ARBA00022527"/>
    </source>
</evidence>
<keyword evidence="5 9" id="KW-0418">Kinase</keyword>
<dbReference type="EC" id="2.7.11.1" evidence="1"/>
<sequence>MADWNAADVLRRLIEDHRTSHSLATGATWTRVRCEPAPRLPDHGWKLHVSSRVDGLPRLAEALFPYLLAEGCSFKVARSDRVLRRLNGAEVGSGAVGKAVTVYPRPERVRDLGRSLAELLRGHPGPVVPSDRRVADDAPVYYRYGPFRTHWRSGPYGTLVAVIDGPDGEEFEAAASLGYRQPSWVSDPFREGEPPLRESEPPHTAATPTAHRSRPDEGAPRSGAEELLGGRYRAVEGVYESARGNVYRAVDTALRAEDPAREGPAQEDSARERDGQPVDGRENAPRASTVIVKTARAHVSEDRDGNDVRVRLRNERRVLTACAGTPGIPVFLDHFAHDTDEYLVTSDVGDLNLLEHVGRNGALLPAGSATAPGDDEALARLARELATTLRALHTRGVVMRDVTPRNIVLDSTGRAHLIDFGISALDGLHLPGGTPGYAPREQLDRSQEPSVVDDHYALGMVLVFAATGLPPVTGEASTALARTRALQCLDAVHAGHRPGLLAVVGDLLSREPERSTRALADLASGAWRTRAVTVHRVAPPPAATADQVADLADRVLEVLLVEAGEYHLGGEASDFPAVDASLYTGSAGIGLELLHHRHRPGVPDLLRRLARHAHHSLATVPTADGLFSGRTGTEVFLAAARRAGVEVPPEPVLPAVTRSPAPPSAEAPEVLKAVDFDVVSGHAGVGMGRLLLADLGETGALGDAASLAEPLLAREELAVLPARLADDLGKETAFGYAHGYLGITDFLLLLAARTADQELLRTGRRRADQLAGLVPDLVAAANAPTASQMAVSWCRGLGGLARVLRHAWLIFDEPAFRRAAETATRGCLTWSTRLSTLGQCCGTAGLGSALLDLAVDCGDDQYLDAAHEAARHLLRRSHGPDDAPALVANNLTKEAPYSWAQGYAGILTFLRRLREPGSRDLLPEPTARTAAPHEMAVTG</sequence>
<evidence type="ECO:0000256" key="3">
    <source>
        <dbReference type="ARBA" id="ARBA00022679"/>
    </source>
</evidence>
<dbReference type="PANTHER" id="PTHR43289">
    <property type="entry name" value="MITOGEN-ACTIVATED PROTEIN KINASE KINASE KINASE 20-RELATED"/>
    <property type="match status" value="1"/>
</dbReference>
<protein>
    <recommendedName>
        <fullName evidence="1">non-specific serine/threonine protein kinase</fullName>
        <ecNumber evidence="1">2.7.11.1</ecNumber>
    </recommendedName>
</protein>
<dbReference type="PRINTS" id="PR01950">
    <property type="entry name" value="LANCSUPER"/>
</dbReference>
<organism evidence="9 10">
    <name type="scientific">Streptomyces spirodelae</name>
    <dbReference type="NCBI Taxonomy" id="2812904"/>
    <lineage>
        <taxon>Bacteria</taxon>
        <taxon>Bacillati</taxon>
        <taxon>Actinomycetota</taxon>
        <taxon>Actinomycetes</taxon>
        <taxon>Kitasatosporales</taxon>
        <taxon>Streptomycetaceae</taxon>
        <taxon>Streptomyces</taxon>
    </lineage>
</organism>
<dbReference type="InterPro" id="IPR011009">
    <property type="entry name" value="Kinase-like_dom_sf"/>
</dbReference>
<feature type="compositionally biased region" description="Basic and acidic residues" evidence="7">
    <location>
        <begin position="188"/>
        <end position="201"/>
    </location>
</feature>
<keyword evidence="10" id="KW-1185">Reference proteome</keyword>
<name>A0ABS3WR97_9ACTN</name>
<evidence type="ECO:0000259" key="8">
    <source>
        <dbReference type="PROSITE" id="PS50011"/>
    </source>
</evidence>
<evidence type="ECO:0000313" key="10">
    <source>
        <dbReference type="Proteomes" id="UP001518976"/>
    </source>
</evidence>
<dbReference type="EMBL" id="JAFFZN010000006">
    <property type="protein sequence ID" value="MBO8185655.1"/>
    <property type="molecule type" value="Genomic_DNA"/>
</dbReference>
<comment type="caution">
    <text evidence="9">The sequence shown here is derived from an EMBL/GenBank/DDBJ whole genome shotgun (WGS) entry which is preliminary data.</text>
</comment>
<evidence type="ECO:0000256" key="4">
    <source>
        <dbReference type="ARBA" id="ARBA00022741"/>
    </source>
</evidence>
<dbReference type="PANTHER" id="PTHR43289:SF6">
    <property type="entry name" value="SERINE_THREONINE-PROTEIN KINASE NEKL-3"/>
    <property type="match status" value="1"/>
</dbReference>
<dbReference type="SUPFAM" id="SSF158745">
    <property type="entry name" value="LanC-like"/>
    <property type="match status" value="1"/>
</dbReference>
<evidence type="ECO:0000313" key="9">
    <source>
        <dbReference type="EMBL" id="MBO8185655.1"/>
    </source>
</evidence>
<feature type="region of interest" description="Disordered" evidence="7">
    <location>
        <begin position="183"/>
        <end position="228"/>
    </location>
</feature>
<keyword evidence="6" id="KW-0067">ATP-binding</keyword>
<dbReference type="InterPro" id="IPR057929">
    <property type="entry name" value="RamC_N"/>
</dbReference>
<dbReference type="Pfam" id="PF25816">
    <property type="entry name" value="RamC_N"/>
    <property type="match status" value="1"/>
</dbReference>
<dbReference type="InterPro" id="IPR007822">
    <property type="entry name" value="LANC-like"/>
</dbReference>
<reference evidence="9 10" key="1">
    <citation type="submission" date="2021-02" db="EMBL/GenBank/DDBJ databases">
        <title>Streptomyces spirodelae sp. nov., isolated from duckweed.</title>
        <authorList>
            <person name="Saimee Y."/>
            <person name="Duangmal K."/>
        </authorList>
    </citation>
    <scope>NUCLEOTIDE SEQUENCE [LARGE SCALE GENOMIC DNA]</scope>
    <source>
        <strain evidence="9 10">DW4-2</strain>
    </source>
</reference>